<evidence type="ECO:0000256" key="6">
    <source>
        <dbReference type="ARBA" id="ARBA00023016"/>
    </source>
</evidence>
<dbReference type="OrthoDB" id="9766019at2"/>
<dbReference type="EMBL" id="CP011367">
    <property type="protein sequence ID" value="AKJ95964.1"/>
    <property type="molecule type" value="Genomic_DNA"/>
</dbReference>
<sequence>MGKIIGIDLGTTNSCVAVMEGDQAKVIENAEGTRTTPSIVAFSDDGEVLVGQSAKRQAVTNPQNTVFASKRLIGRKFQEDEVQKDIKLVSYNIVKADNGDAWIEVQGKKMAPPEISARVLQKMKKTAEDYLGEEVTEAVITVPAYFNDSQRQATKDAGKIAGLEVKRIINEPTAAALAYGMDKQRGDRKIAVYDLGGGTFDVSIIEIAEVDGEHQFEVLATNGDTFLGGEDFDNRLIDYLVDEFKKDQGIDIKGDPLAMQRVKEAAEKAKIELSSSQQTEVNLPYITADNTGPKHLALKITRAKLESLVDDLVKRSIEPCKVALKDAGLSASEVDDVILVGGQTRMPKVQEAVQAFFGKEPRKDVNPDEAVAVGAAVQAGVLGGDVKDVLLLDVTPLSLGIETMGGVMTKLIEKNTTIPTRANQVFSTAEDNQTAVTVHVLQGERDMASANKSLGRFDLQDIPAAPRGVPQIEVTFDIDSNGILNVSAKDKATGKENKIVIKASSGLSDEEVEQMVKDAEAHAEDDKKFQQLVQARNQADGLVHSAEKSLKDLADQVSDDERTAIESAVAETKTAMEGDDPEVIEQAAQKLAEVSGKLAEKAYAQGADAAGEAGAEQAEGGPQGDDVVDAEFEEVDDDQKKQG</sequence>
<keyword evidence="3 8" id="KW-0597">Phosphoprotein</keyword>
<dbReference type="Gene3D" id="3.90.640.10">
    <property type="entry name" value="Actin, Chain A, domain 4"/>
    <property type="match status" value="1"/>
</dbReference>
<dbReference type="PANTHER" id="PTHR19375">
    <property type="entry name" value="HEAT SHOCK PROTEIN 70KDA"/>
    <property type="match status" value="1"/>
</dbReference>
<comment type="induction">
    <text evidence="8">By stress conditions e.g. heat shock.</text>
</comment>
<dbReference type="STRING" id="106634.TVD_11635"/>
<dbReference type="PATRIC" id="fig|106634.4.peg.2376"/>
<feature type="region of interest" description="Disordered" evidence="10">
    <location>
        <begin position="605"/>
        <end position="643"/>
    </location>
</feature>
<dbReference type="GO" id="GO:0051082">
    <property type="term" value="F:unfolded protein binding"/>
    <property type="evidence" value="ECO:0007669"/>
    <property type="project" value="InterPro"/>
</dbReference>
<keyword evidence="12" id="KW-1185">Reference proteome</keyword>
<dbReference type="GO" id="GO:0005524">
    <property type="term" value="F:ATP binding"/>
    <property type="evidence" value="ECO:0007669"/>
    <property type="project" value="UniProtKB-UniRule"/>
</dbReference>
<dbReference type="InterPro" id="IPR012725">
    <property type="entry name" value="Chaperone_DnaK"/>
</dbReference>
<dbReference type="PROSITE" id="PS00329">
    <property type="entry name" value="HSP70_2"/>
    <property type="match status" value="1"/>
</dbReference>
<dbReference type="RefSeq" id="WP_018145344.1">
    <property type="nucleotide sequence ID" value="NZ_CP011367.1"/>
</dbReference>
<dbReference type="AlphaFoldDB" id="A0A0G3G6G6"/>
<keyword evidence="7 8" id="KW-0143">Chaperone</keyword>
<keyword evidence="4 8" id="KW-0547">Nucleotide-binding</keyword>
<dbReference type="PROSITE" id="PS00297">
    <property type="entry name" value="HSP70_1"/>
    <property type="match status" value="1"/>
</dbReference>
<dbReference type="HAMAP" id="MF_00332">
    <property type="entry name" value="DnaK"/>
    <property type="match status" value="1"/>
</dbReference>
<reference evidence="11 12" key="1">
    <citation type="submission" date="2015-04" db="EMBL/GenBank/DDBJ databases">
        <title>Complete Sequence for the Genome of the Thioalkalivibrio versutus D301.</title>
        <authorList>
            <person name="Mu T."/>
            <person name="Zhou J."/>
            <person name="Xu X."/>
        </authorList>
    </citation>
    <scope>NUCLEOTIDE SEQUENCE [LARGE SCALE GENOMIC DNA]</scope>
    <source>
        <strain evidence="11 12">D301</strain>
    </source>
</reference>
<dbReference type="NCBIfam" id="NF003520">
    <property type="entry name" value="PRK05183.1"/>
    <property type="match status" value="1"/>
</dbReference>
<dbReference type="SUPFAM" id="SSF53067">
    <property type="entry name" value="Actin-like ATPase domain"/>
    <property type="match status" value="2"/>
</dbReference>
<comment type="similarity">
    <text evidence="1 8 9">Belongs to the heat shock protein 70 family.</text>
</comment>
<evidence type="ECO:0000313" key="11">
    <source>
        <dbReference type="EMBL" id="AKJ95964.1"/>
    </source>
</evidence>
<feature type="compositionally biased region" description="Low complexity" evidence="10">
    <location>
        <begin position="605"/>
        <end position="620"/>
    </location>
</feature>
<dbReference type="FunFam" id="3.30.420.40:FF:000004">
    <property type="entry name" value="Molecular chaperone DnaK"/>
    <property type="match status" value="1"/>
</dbReference>
<keyword evidence="5 8" id="KW-0067">ATP-binding</keyword>
<comment type="function">
    <text evidence="8">Acts as a chaperone.</text>
</comment>
<organism evidence="11 12">
    <name type="scientific">Thioalkalivibrio versutus</name>
    <dbReference type="NCBI Taxonomy" id="106634"/>
    <lineage>
        <taxon>Bacteria</taxon>
        <taxon>Pseudomonadati</taxon>
        <taxon>Pseudomonadota</taxon>
        <taxon>Gammaproteobacteria</taxon>
        <taxon>Chromatiales</taxon>
        <taxon>Ectothiorhodospiraceae</taxon>
        <taxon>Thioalkalivibrio</taxon>
    </lineage>
</organism>
<keyword evidence="6 8" id="KW-0346">Stress response</keyword>
<dbReference type="SUPFAM" id="SSF100920">
    <property type="entry name" value="Heat shock protein 70kD (HSP70), peptide-binding domain"/>
    <property type="match status" value="1"/>
</dbReference>
<dbReference type="GO" id="GO:0140662">
    <property type="term" value="F:ATP-dependent protein folding chaperone"/>
    <property type="evidence" value="ECO:0007669"/>
    <property type="project" value="InterPro"/>
</dbReference>
<dbReference type="InterPro" id="IPR029048">
    <property type="entry name" value="HSP70_C_sf"/>
</dbReference>
<dbReference type="InterPro" id="IPR029047">
    <property type="entry name" value="HSP70_peptide-bd_sf"/>
</dbReference>
<evidence type="ECO:0000256" key="3">
    <source>
        <dbReference type="ARBA" id="ARBA00022553"/>
    </source>
</evidence>
<dbReference type="NCBIfam" id="NF001413">
    <property type="entry name" value="PRK00290.1"/>
    <property type="match status" value="1"/>
</dbReference>
<evidence type="ECO:0000256" key="4">
    <source>
        <dbReference type="ARBA" id="ARBA00022741"/>
    </source>
</evidence>
<gene>
    <name evidence="8 11" type="primary">dnaK</name>
    <name evidence="11" type="ORF">TVD_11635</name>
</gene>
<dbReference type="FunFam" id="1.20.1270.10:FF:000001">
    <property type="entry name" value="Molecular chaperone DnaK"/>
    <property type="match status" value="1"/>
</dbReference>
<dbReference type="SUPFAM" id="SSF100934">
    <property type="entry name" value="Heat shock protein 70kD (HSP70), C-terminal subdomain"/>
    <property type="match status" value="1"/>
</dbReference>
<protein>
    <recommendedName>
        <fullName evidence="2 8">Chaperone protein DnaK</fullName>
    </recommendedName>
    <alternativeName>
        <fullName evidence="8">HSP70</fullName>
    </alternativeName>
    <alternativeName>
        <fullName evidence="8">Heat shock 70 kDa protein</fullName>
    </alternativeName>
    <alternativeName>
        <fullName evidence="8">Heat shock protein 70</fullName>
    </alternativeName>
</protein>
<dbReference type="KEGG" id="tvr:TVD_11635"/>
<dbReference type="PROSITE" id="PS01036">
    <property type="entry name" value="HSP70_3"/>
    <property type="match status" value="1"/>
</dbReference>
<accession>A0A0G3G6G6</accession>
<dbReference type="InterPro" id="IPR013126">
    <property type="entry name" value="Hsp_70_fam"/>
</dbReference>
<dbReference type="NCBIfam" id="TIGR02350">
    <property type="entry name" value="prok_dnaK"/>
    <property type="match status" value="1"/>
</dbReference>
<dbReference type="Gene3D" id="2.60.34.10">
    <property type="entry name" value="Substrate Binding Domain Of DNAk, Chain A, domain 1"/>
    <property type="match status" value="1"/>
</dbReference>
<dbReference type="CDD" id="cd10234">
    <property type="entry name" value="ASKHA_NBD_HSP70_DnaK-like"/>
    <property type="match status" value="1"/>
</dbReference>
<evidence type="ECO:0000256" key="5">
    <source>
        <dbReference type="ARBA" id="ARBA00022840"/>
    </source>
</evidence>
<evidence type="ECO:0000313" key="12">
    <source>
        <dbReference type="Proteomes" id="UP000064201"/>
    </source>
</evidence>
<dbReference type="PRINTS" id="PR00301">
    <property type="entry name" value="HEATSHOCK70"/>
</dbReference>
<dbReference type="Gene3D" id="3.30.420.40">
    <property type="match status" value="2"/>
</dbReference>
<name>A0A0G3G6G6_9GAMM</name>
<dbReference type="FunFam" id="2.60.34.10:FF:000014">
    <property type="entry name" value="Chaperone protein DnaK HSP70"/>
    <property type="match status" value="1"/>
</dbReference>
<evidence type="ECO:0000256" key="9">
    <source>
        <dbReference type="RuleBase" id="RU003322"/>
    </source>
</evidence>
<dbReference type="Pfam" id="PF00012">
    <property type="entry name" value="HSP70"/>
    <property type="match status" value="1"/>
</dbReference>
<evidence type="ECO:0000256" key="7">
    <source>
        <dbReference type="ARBA" id="ARBA00023186"/>
    </source>
</evidence>
<feature type="modified residue" description="Phosphothreonine; by autocatalysis" evidence="8">
    <location>
        <position position="199"/>
    </location>
</feature>
<dbReference type="InterPro" id="IPR018181">
    <property type="entry name" value="Heat_shock_70_CS"/>
</dbReference>
<evidence type="ECO:0000256" key="8">
    <source>
        <dbReference type="HAMAP-Rule" id="MF_00332"/>
    </source>
</evidence>
<evidence type="ECO:0000256" key="2">
    <source>
        <dbReference type="ARBA" id="ARBA00014415"/>
    </source>
</evidence>
<evidence type="ECO:0000256" key="10">
    <source>
        <dbReference type="SAM" id="MobiDB-lite"/>
    </source>
</evidence>
<dbReference type="InterPro" id="IPR043129">
    <property type="entry name" value="ATPase_NBD"/>
</dbReference>
<proteinExistence type="evidence at transcript level"/>
<dbReference type="FunFam" id="3.90.640.10:FF:000003">
    <property type="entry name" value="Molecular chaperone DnaK"/>
    <property type="match status" value="1"/>
</dbReference>
<evidence type="ECO:0000256" key="1">
    <source>
        <dbReference type="ARBA" id="ARBA00007381"/>
    </source>
</evidence>
<feature type="compositionally biased region" description="Acidic residues" evidence="10">
    <location>
        <begin position="626"/>
        <end position="637"/>
    </location>
</feature>
<dbReference type="Gene3D" id="1.20.1270.10">
    <property type="match status" value="1"/>
</dbReference>
<dbReference type="Proteomes" id="UP000064201">
    <property type="component" value="Chromosome"/>
</dbReference>